<dbReference type="GO" id="GO:0043448">
    <property type="term" value="P:alkane catabolic process"/>
    <property type="evidence" value="ECO:0007669"/>
    <property type="project" value="TreeGrafter"/>
</dbReference>
<evidence type="ECO:0008006" key="4">
    <source>
        <dbReference type="Google" id="ProtNLM"/>
    </source>
</evidence>
<accession>A0A238JIT2</accession>
<feature type="signal peptide" evidence="1">
    <location>
        <begin position="1"/>
        <end position="20"/>
    </location>
</feature>
<name>A0A238JIT2_9RHOB</name>
<organism evidence="2 3">
    <name type="scientific">Pelagimonas phthalicica</name>
    <dbReference type="NCBI Taxonomy" id="1037362"/>
    <lineage>
        <taxon>Bacteria</taxon>
        <taxon>Pseudomonadati</taxon>
        <taxon>Pseudomonadota</taxon>
        <taxon>Alphaproteobacteria</taxon>
        <taxon>Rhodobacterales</taxon>
        <taxon>Roseobacteraceae</taxon>
        <taxon>Pelagimonas</taxon>
    </lineage>
</organism>
<dbReference type="PANTHER" id="PTHR39335">
    <property type="entry name" value="BLL4220 PROTEIN"/>
    <property type="match status" value="1"/>
</dbReference>
<keyword evidence="1" id="KW-0732">Signal</keyword>
<sequence>MTRFLTLAAALTVAATAAFADGHSGMVKTSDAGFLTDGHDMTLYTFDKDKAGQSNCYGQCAKAWPPLLVKSDAKLGDGFTTITRKNGSLQVAYNDQPLYLWVKDKKPGDITGDGVKGVWHIARP</sequence>
<reference evidence="3" key="1">
    <citation type="submission" date="2017-05" db="EMBL/GenBank/DDBJ databases">
        <authorList>
            <person name="Rodrigo-Torres L."/>
            <person name="Arahal R. D."/>
            <person name="Lucena T."/>
        </authorList>
    </citation>
    <scope>NUCLEOTIDE SEQUENCE [LARGE SCALE GENOMIC DNA]</scope>
    <source>
        <strain evidence="3">CECT 8649</strain>
    </source>
</reference>
<protein>
    <recommendedName>
        <fullName evidence="4">Lipoprotein with Yx(FWY)xxD motif</fullName>
    </recommendedName>
</protein>
<evidence type="ECO:0000256" key="1">
    <source>
        <dbReference type="SAM" id="SignalP"/>
    </source>
</evidence>
<evidence type="ECO:0000313" key="2">
    <source>
        <dbReference type="EMBL" id="SMX29852.1"/>
    </source>
</evidence>
<proteinExistence type="predicted"/>
<dbReference type="Pfam" id="PF03640">
    <property type="entry name" value="Lipoprotein_15"/>
    <property type="match status" value="2"/>
</dbReference>
<gene>
    <name evidence="2" type="ORF">TRP8649_03991</name>
</gene>
<dbReference type="PIRSF" id="PIRSF029720">
    <property type="entry name" value="UCP029720"/>
    <property type="match status" value="1"/>
</dbReference>
<dbReference type="RefSeq" id="WP_099249307.1">
    <property type="nucleotide sequence ID" value="NZ_FXXP01000003.1"/>
</dbReference>
<dbReference type="InterPro" id="IPR014558">
    <property type="entry name" value="UCP029720"/>
</dbReference>
<dbReference type="Proteomes" id="UP000225972">
    <property type="component" value="Unassembled WGS sequence"/>
</dbReference>
<keyword evidence="3" id="KW-1185">Reference proteome</keyword>
<dbReference type="PANTHER" id="PTHR39335:SF1">
    <property type="entry name" value="BLL4220 PROTEIN"/>
    <property type="match status" value="1"/>
</dbReference>
<dbReference type="InterPro" id="IPR005297">
    <property type="entry name" value="Lipoprotein_repeat"/>
</dbReference>
<dbReference type="EMBL" id="FXXP01000003">
    <property type="protein sequence ID" value="SMX29852.1"/>
    <property type="molecule type" value="Genomic_DNA"/>
</dbReference>
<feature type="chain" id="PRO_5012940950" description="Lipoprotein with Yx(FWY)xxD motif" evidence="1">
    <location>
        <begin position="21"/>
        <end position="124"/>
    </location>
</feature>
<dbReference type="AlphaFoldDB" id="A0A238JIT2"/>
<dbReference type="OrthoDB" id="9800666at2"/>
<evidence type="ECO:0000313" key="3">
    <source>
        <dbReference type="Proteomes" id="UP000225972"/>
    </source>
</evidence>